<dbReference type="AlphaFoldDB" id="A0A811RR45"/>
<dbReference type="OrthoDB" id="588921at2759"/>
<evidence type="ECO:0000313" key="3">
    <source>
        <dbReference type="Proteomes" id="UP000604825"/>
    </source>
</evidence>
<dbReference type="Gene3D" id="1.20.1280.50">
    <property type="match status" value="1"/>
</dbReference>
<proteinExistence type="predicted"/>
<evidence type="ECO:0000259" key="1">
    <source>
        <dbReference type="Pfam" id="PF12937"/>
    </source>
</evidence>
<dbReference type="PANTHER" id="PTHR32133:SF392">
    <property type="entry name" value="F-BOX DOMAIN-CONTAINING PROTEIN"/>
    <property type="match status" value="1"/>
</dbReference>
<dbReference type="SUPFAM" id="SSF81383">
    <property type="entry name" value="F-box domain"/>
    <property type="match status" value="1"/>
</dbReference>
<keyword evidence="3" id="KW-1185">Reference proteome</keyword>
<evidence type="ECO:0000313" key="2">
    <source>
        <dbReference type="EMBL" id="CAD6273087.1"/>
    </source>
</evidence>
<organism evidence="2 3">
    <name type="scientific">Miscanthus lutarioriparius</name>
    <dbReference type="NCBI Taxonomy" id="422564"/>
    <lineage>
        <taxon>Eukaryota</taxon>
        <taxon>Viridiplantae</taxon>
        <taxon>Streptophyta</taxon>
        <taxon>Embryophyta</taxon>
        <taxon>Tracheophyta</taxon>
        <taxon>Spermatophyta</taxon>
        <taxon>Magnoliopsida</taxon>
        <taxon>Liliopsida</taxon>
        <taxon>Poales</taxon>
        <taxon>Poaceae</taxon>
        <taxon>PACMAD clade</taxon>
        <taxon>Panicoideae</taxon>
        <taxon>Andropogonodae</taxon>
        <taxon>Andropogoneae</taxon>
        <taxon>Saccharinae</taxon>
        <taxon>Miscanthus</taxon>
    </lineage>
</organism>
<comment type="caution">
    <text evidence="2">The sequence shown here is derived from an EMBL/GenBank/DDBJ whole genome shotgun (WGS) entry which is preliminary data.</text>
</comment>
<sequence>MPPPPPPPPPELADDLLRQVFLRLQPDDPACLLHVSLACKRWHRILTDPAFRRRHRELHRMPSLVGFLRIAEEDPPYASCFVPNNPASGCPAARDLPGRLVLDCRHGRVLFVAPSPSLGTQLNYDIIMWDPLTNEERCLPRLSPSPTVICGRHFNAAVLCSAPAEGCDHSKCHGGPFRVAFVWSRTFGDLHSFLTSARVYSSETGNWSEPISVEHPNVFVLDRMPCTSTLVGDTLYFRFGFVHALEYQLGAQCLSVILGPPQSVFQSCAISLVSMEDGGLGCMDVEEDESSLRLRLWSRDAASRCDGDAGWTRGRAIELEKLLPDGALPSPRLAYDLRSRVPSIQLLGFVEGTDVIFVGTQALNHPHAVYMVQFNSGRARKVFDQCTLVIPYTSFFIPVTGASSITEGPGDDVSRA</sequence>
<dbReference type="EMBL" id="CAJGYO010000016">
    <property type="protein sequence ID" value="CAD6273087.1"/>
    <property type="molecule type" value="Genomic_DNA"/>
</dbReference>
<protein>
    <recommendedName>
        <fullName evidence="1">F-box domain-containing protein</fullName>
    </recommendedName>
</protein>
<dbReference type="InterPro" id="IPR001810">
    <property type="entry name" value="F-box_dom"/>
</dbReference>
<dbReference type="Pfam" id="PF12937">
    <property type="entry name" value="F-box-like"/>
    <property type="match status" value="1"/>
</dbReference>
<dbReference type="Proteomes" id="UP000604825">
    <property type="component" value="Unassembled WGS sequence"/>
</dbReference>
<dbReference type="InterPro" id="IPR036047">
    <property type="entry name" value="F-box-like_dom_sf"/>
</dbReference>
<feature type="domain" description="F-box" evidence="1">
    <location>
        <begin position="14"/>
        <end position="54"/>
    </location>
</feature>
<name>A0A811RR45_9POAL</name>
<reference evidence="2" key="1">
    <citation type="submission" date="2020-10" db="EMBL/GenBank/DDBJ databases">
        <authorList>
            <person name="Han B."/>
            <person name="Lu T."/>
            <person name="Zhao Q."/>
            <person name="Huang X."/>
            <person name="Zhao Y."/>
        </authorList>
    </citation>
    <scope>NUCLEOTIDE SEQUENCE</scope>
</reference>
<gene>
    <name evidence="2" type="ORF">NCGR_LOCUS56355</name>
</gene>
<dbReference type="PANTHER" id="PTHR32133">
    <property type="entry name" value="OS07G0120400 PROTEIN"/>
    <property type="match status" value="1"/>
</dbReference>
<accession>A0A811RR45</accession>